<evidence type="ECO:0000313" key="4">
    <source>
        <dbReference type="EMBL" id="QTX32553.1"/>
    </source>
</evidence>
<dbReference type="Gene3D" id="3.40.50.1970">
    <property type="match status" value="1"/>
</dbReference>
<evidence type="ECO:0000259" key="2">
    <source>
        <dbReference type="Pfam" id="PF00465"/>
    </source>
</evidence>
<evidence type="ECO:0000313" key="5">
    <source>
        <dbReference type="Proteomes" id="UP000671879"/>
    </source>
</evidence>
<keyword evidence="1 4" id="KW-0560">Oxidoreductase</keyword>
<dbReference type="SUPFAM" id="SSF56796">
    <property type="entry name" value="Dehydroquinate synthase-like"/>
    <property type="match status" value="1"/>
</dbReference>
<dbReference type="InterPro" id="IPR018211">
    <property type="entry name" value="ADH_Fe_CS"/>
</dbReference>
<proteinExistence type="predicted"/>
<name>A0A9Q7ACW7_9BACT</name>
<organism evidence="4 5">
    <name type="scientific">Aminithiophilus ramosus</name>
    <dbReference type="NCBI Taxonomy" id="3029084"/>
    <lineage>
        <taxon>Bacteria</taxon>
        <taxon>Thermotogati</taxon>
        <taxon>Synergistota</taxon>
        <taxon>Synergistia</taxon>
        <taxon>Synergistales</taxon>
        <taxon>Aminithiophilaceae</taxon>
        <taxon>Aminithiophilus</taxon>
    </lineage>
</organism>
<dbReference type="GO" id="GO:0004022">
    <property type="term" value="F:alcohol dehydrogenase (NAD+) activity"/>
    <property type="evidence" value="ECO:0007669"/>
    <property type="project" value="UniProtKB-EC"/>
</dbReference>
<feature type="domain" description="Alcohol dehydrogenase iron-type/glycerol dehydrogenase GldA" evidence="2">
    <location>
        <begin position="7"/>
        <end position="181"/>
    </location>
</feature>
<protein>
    <submittedName>
        <fullName evidence="4">Iron-containing alcohol dehydrogenase</fullName>
        <ecNumber evidence="4">1.1.1.1</ecNumber>
    </submittedName>
</protein>
<dbReference type="EC" id="1.1.1.1" evidence="4"/>
<dbReference type="EMBL" id="CP072943">
    <property type="protein sequence ID" value="QTX32553.1"/>
    <property type="molecule type" value="Genomic_DNA"/>
</dbReference>
<gene>
    <name evidence="4" type="ORF">KAR29_00985</name>
</gene>
<dbReference type="Proteomes" id="UP000671879">
    <property type="component" value="Chromosome"/>
</dbReference>
<dbReference type="InterPro" id="IPR039697">
    <property type="entry name" value="Alcohol_dehydrogenase_Fe"/>
</dbReference>
<evidence type="ECO:0000259" key="3">
    <source>
        <dbReference type="Pfam" id="PF25137"/>
    </source>
</evidence>
<dbReference type="Pfam" id="PF25137">
    <property type="entry name" value="ADH_Fe_C"/>
    <property type="match status" value="1"/>
</dbReference>
<dbReference type="KEGG" id="aram:KAR29_00985"/>
<reference evidence="5" key="1">
    <citation type="submission" date="2021-04" db="EMBL/GenBank/DDBJ databases">
        <title>A novel Synergistetes isolate from a pyrite-forming mixed culture.</title>
        <authorList>
            <person name="Bunk B."/>
            <person name="Sproer C."/>
            <person name="Spring S."/>
            <person name="Pester M."/>
        </authorList>
    </citation>
    <scope>NUCLEOTIDE SEQUENCE [LARGE SCALE GENOMIC DNA]</scope>
    <source>
        <strain evidence="5">J.5.4.2-T.3.5.2</strain>
    </source>
</reference>
<dbReference type="InterPro" id="IPR001670">
    <property type="entry name" value="ADH_Fe/GldA"/>
</dbReference>
<dbReference type="Gene3D" id="1.20.1090.10">
    <property type="entry name" value="Dehydroquinate synthase-like - alpha domain"/>
    <property type="match status" value="1"/>
</dbReference>
<dbReference type="GO" id="GO:0046872">
    <property type="term" value="F:metal ion binding"/>
    <property type="evidence" value="ECO:0007669"/>
    <property type="project" value="InterPro"/>
</dbReference>
<sequence>MLQTHLPRKILFGEDSLDFLASLDVRRVVTFVDEIFDRCNPDLMERMESLWKEKGVQCWRYFGEGKEPTLAFVKDRARCLIEHEPDLIVAVGGGSVIDAVKVMEVYYEHPHITDAELFDRFNLPPLRRKARFVAIPTTSGTGSEVTPIGVLCVPSEDPRTPLVKRGIADYQLIPDYVLLDPRFTLSMPPSVTVSTAIDAFVHAMEAYVCARPKNAFTDPFALEGMRKVLSYLPKVMEDPGDLRYRGELQIAATLGGLALAGRGSGASHGVGKQLSSLGPVAHGVSVAVMLEAVIRLNAGARLAEYAEIARYLGLAAVSDEGALEGLIALWRELLDRLGLPRTIEQLGMDRALFMEKLDSMTKNAMSDAAMRSNPVTPSYDEVRRIFLTLAP</sequence>
<feature type="domain" description="Fe-containing alcohol dehydrogenase-like C-terminal" evidence="3">
    <location>
        <begin position="192"/>
        <end position="386"/>
    </location>
</feature>
<evidence type="ECO:0000256" key="1">
    <source>
        <dbReference type="ARBA" id="ARBA00023002"/>
    </source>
</evidence>
<dbReference type="Pfam" id="PF00465">
    <property type="entry name" value="Fe-ADH"/>
    <property type="match status" value="1"/>
</dbReference>
<dbReference type="InterPro" id="IPR056798">
    <property type="entry name" value="ADH_Fe_C"/>
</dbReference>
<dbReference type="PANTHER" id="PTHR11496">
    <property type="entry name" value="ALCOHOL DEHYDROGENASE"/>
    <property type="match status" value="1"/>
</dbReference>
<dbReference type="AlphaFoldDB" id="A0A9Q7ACW7"/>
<dbReference type="PROSITE" id="PS00913">
    <property type="entry name" value="ADH_IRON_1"/>
    <property type="match status" value="1"/>
</dbReference>
<dbReference type="PANTHER" id="PTHR11496:SF83">
    <property type="entry name" value="HYDROXYACID-OXOACID TRANSHYDROGENASE, MITOCHONDRIAL"/>
    <property type="match status" value="1"/>
</dbReference>
<dbReference type="RefSeq" id="WP_274373794.1">
    <property type="nucleotide sequence ID" value="NZ_CP072943.1"/>
</dbReference>
<accession>A0A9Q7ACW7</accession>
<keyword evidence="5" id="KW-1185">Reference proteome</keyword>